<feature type="transmembrane region" description="Helical" evidence="7">
    <location>
        <begin position="252"/>
        <end position="275"/>
    </location>
</feature>
<dbReference type="Gene3D" id="1.20.1250.20">
    <property type="entry name" value="MFS general substrate transporter like domains"/>
    <property type="match status" value="2"/>
</dbReference>
<feature type="transmembrane region" description="Helical" evidence="7">
    <location>
        <begin position="197"/>
        <end position="214"/>
    </location>
</feature>
<feature type="transmembrane region" description="Helical" evidence="7">
    <location>
        <begin position="381"/>
        <end position="403"/>
    </location>
</feature>
<dbReference type="eggNOG" id="COG0477">
    <property type="taxonomic scope" value="Bacteria"/>
</dbReference>
<evidence type="ECO:0000256" key="5">
    <source>
        <dbReference type="ARBA" id="ARBA00022989"/>
    </source>
</evidence>
<evidence type="ECO:0000256" key="6">
    <source>
        <dbReference type="ARBA" id="ARBA00023136"/>
    </source>
</evidence>
<keyword evidence="5 7" id="KW-1133">Transmembrane helix</keyword>
<dbReference type="OrthoDB" id="8953821at2"/>
<proteinExistence type="predicted"/>
<dbReference type="STRING" id="1108045.GORHZ_104_00080"/>
<feature type="transmembrane region" description="Helical" evidence="7">
    <location>
        <begin position="38"/>
        <end position="57"/>
    </location>
</feature>
<evidence type="ECO:0000313" key="10">
    <source>
        <dbReference type="Proteomes" id="UP000008363"/>
    </source>
</evidence>
<feature type="transmembrane region" description="Helical" evidence="7">
    <location>
        <begin position="161"/>
        <end position="185"/>
    </location>
</feature>
<dbReference type="GO" id="GO:0022857">
    <property type="term" value="F:transmembrane transporter activity"/>
    <property type="evidence" value="ECO:0007669"/>
    <property type="project" value="InterPro"/>
</dbReference>
<dbReference type="CDD" id="cd17369">
    <property type="entry name" value="MFS_ShiA_like"/>
    <property type="match status" value="1"/>
</dbReference>
<feature type="transmembrane region" description="Helical" evidence="7">
    <location>
        <begin position="120"/>
        <end position="140"/>
    </location>
</feature>
<name>K6WV94_9ACTN</name>
<organism evidence="9 10">
    <name type="scientific">Gordonia rhizosphera NBRC 16068</name>
    <dbReference type="NCBI Taxonomy" id="1108045"/>
    <lineage>
        <taxon>Bacteria</taxon>
        <taxon>Bacillati</taxon>
        <taxon>Actinomycetota</taxon>
        <taxon>Actinomycetes</taxon>
        <taxon>Mycobacteriales</taxon>
        <taxon>Gordoniaceae</taxon>
        <taxon>Gordonia</taxon>
    </lineage>
</organism>
<dbReference type="InterPro" id="IPR020846">
    <property type="entry name" value="MFS_dom"/>
</dbReference>
<keyword evidence="2" id="KW-0813">Transport</keyword>
<dbReference type="SUPFAM" id="SSF103473">
    <property type="entry name" value="MFS general substrate transporter"/>
    <property type="match status" value="1"/>
</dbReference>
<evidence type="ECO:0000256" key="7">
    <source>
        <dbReference type="SAM" id="Phobius"/>
    </source>
</evidence>
<reference evidence="9 10" key="1">
    <citation type="submission" date="2012-08" db="EMBL/GenBank/DDBJ databases">
        <title>Whole genome shotgun sequence of Gordonia rhizosphera NBRC 16068.</title>
        <authorList>
            <person name="Takarada H."/>
            <person name="Isaki S."/>
            <person name="Hosoyama A."/>
            <person name="Tsuchikane K."/>
            <person name="Katsumata H."/>
            <person name="Baba S."/>
            <person name="Ohji S."/>
            <person name="Yamazaki S."/>
            <person name="Fujita N."/>
        </authorList>
    </citation>
    <scope>NUCLEOTIDE SEQUENCE [LARGE SCALE GENOMIC DNA]</scope>
    <source>
        <strain evidence="9 10">NBRC 16068</strain>
    </source>
</reference>
<feature type="domain" description="Major facilitator superfamily (MFS) profile" evidence="8">
    <location>
        <begin position="23"/>
        <end position="435"/>
    </location>
</feature>
<dbReference type="PROSITE" id="PS50850">
    <property type="entry name" value="MFS"/>
    <property type="match status" value="1"/>
</dbReference>
<dbReference type="EMBL" id="BAHC01000104">
    <property type="protein sequence ID" value="GAB90479.1"/>
    <property type="molecule type" value="Genomic_DNA"/>
</dbReference>
<feature type="transmembrane region" description="Helical" evidence="7">
    <location>
        <begin position="317"/>
        <end position="335"/>
    </location>
</feature>
<evidence type="ECO:0000256" key="4">
    <source>
        <dbReference type="ARBA" id="ARBA00022692"/>
    </source>
</evidence>
<feature type="transmembrane region" description="Helical" evidence="7">
    <location>
        <begin position="287"/>
        <end position="305"/>
    </location>
</feature>
<dbReference type="Proteomes" id="UP000008363">
    <property type="component" value="Unassembled WGS sequence"/>
</dbReference>
<evidence type="ECO:0000256" key="2">
    <source>
        <dbReference type="ARBA" id="ARBA00022448"/>
    </source>
</evidence>
<dbReference type="RefSeq" id="WP_006333294.1">
    <property type="nucleotide sequence ID" value="NZ_BAHC01000104.1"/>
</dbReference>
<evidence type="ECO:0000256" key="3">
    <source>
        <dbReference type="ARBA" id="ARBA00022475"/>
    </source>
</evidence>
<dbReference type="Pfam" id="PF07690">
    <property type="entry name" value="MFS_1"/>
    <property type="match status" value="1"/>
</dbReference>
<comment type="subcellular location">
    <subcellularLocation>
        <location evidence="1">Cell membrane</location>
        <topology evidence="1">Multi-pass membrane protein</topology>
    </subcellularLocation>
</comment>
<evidence type="ECO:0000313" key="9">
    <source>
        <dbReference type="EMBL" id="GAB90479.1"/>
    </source>
</evidence>
<accession>K6WV94</accession>
<dbReference type="InterPro" id="IPR036259">
    <property type="entry name" value="MFS_trans_sf"/>
</dbReference>
<gene>
    <name evidence="9" type="ORF">GORHZ_104_00080</name>
</gene>
<dbReference type="PANTHER" id="PTHR43045">
    <property type="entry name" value="SHIKIMATE TRANSPORTER"/>
    <property type="match status" value="1"/>
</dbReference>
<keyword evidence="4 7" id="KW-0812">Transmembrane</keyword>
<keyword evidence="3" id="KW-1003">Cell membrane</keyword>
<dbReference type="PANTHER" id="PTHR43045:SF1">
    <property type="entry name" value="SHIKIMATE TRANSPORTER"/>
    <property type="match status" value="1"/>
</dbReference>
<feature type="transmembrane region" description="Helical" evidence="7">
    <location>
        <begin position="409"/>
        <end position="429"/>
    </location>
</feature>
<keyword evidence="10" id="KW-1185">Reference proteome</keyword>
<feature type="transmembrane region" description="Helical" evidence="7">
    <location>
        <begin position="341"/>
        <end position="360"/>
    </location>
</feature>
<dbReference type="GO" id="GO:0005886">
    <property type="term" value="C:plasma membrane"/>
    <property type="evidence" value="ECO:0007669"/>
    <property type="project" value="UniProtKB-SubCell"/>
</dbReference>
<evidence type="ECO:0000259" key="8">
    <source>
        <dbReference type="PROSITE" id="PS50850"/>
    </source>
</evidence>
<evidence type="ECO:0000256" key="1">
    <source>
        <dbReference type="ARBA" id="ARBA00004651"/>
    </source>
</evidence>
<dbReference type="AlphaFoldDB" id="K6WV94"/>
<protein>
    <submittedName>
        <fullName evidence="9">Putative major facilitator superfamily transporter</fullName>
    </submittedName>
</protein>
<keyword evidence="6 7" id="KW-0472">Membrane</keyword>
<feature type="transmembrane region" description="Helical" evidence="7">
    <location>
        <begin position="96"/>
        <end position="114"/>
    </location>
</feature>
<sequence length="441" mass="46287">MTTIDEAALQLPPDVRAREARRVVFSSYLGSTLEYYDFLLYGTAASLVFGPVFFSGLSPAAGTIASLGTFAAGYLARPFGGILFGHFGDRLGRKRMLVLAMTLMGVASVLIGLIPPASAIGSWAAVILVTLRVLQGIAVGGEWGGAALMALEHADPRRRGFMAAFTNAGAPTGALLGTLAMTLFATLPDDVFLSWGWRIPFLLSAVMLMVGLFVRARVSESPIFAAAAAKAAAAKERSKLPIIEVLRNPSTVAIAAGACMASFAIQTTFTTFGITYAVHSGASKPDVLLSFAVGQFFAIFMILGFARLSDRVGRRVVMLFGIGGMIVLVFPLFALLSSGNLGLITLAFVLSMTCQSATYGPMAAYIAEQFGTRSRYTGASLGYQLATLLGGGFTPVILASLFAGANESLVPVGLFVIALAVVSGTILLVTRETKDLVLEEM</sequence>
<dbReference type="InterPro" id="IPR011701">
    <property type="entry name" value="MFS"/>
</dbReference>
<comment type="caution">
    <text evidence="9">The sequence shown here is derived from an EMBL/GenBank/DDBJ whole genome shotgun (WGS) entry which is preliminary data.</text>
</comment>
<feature type="transmembrane region" description="Helical" evidence="7">
    <location>
        <begin position="63"/>
        <end position="84"/>
    </location>
</feature>